<keyword evidence="3" id="KW-1185">Reference proteome</keyword>
<proteinExistence type="predicted"/>
<feature type="compositionally biased region" description="Basic and acidic residues" evidence="1">
    <location>
        <begin position="67"/>
        <end position="79"/>
    </location>
</feature>
<feature type="region of interest" description="Disordered" evidence="1">
    <location>
        <begin position="52"/>
        <end position="86"/>
    </location>
</feature>
<accession>A0AAV5VGN5</accession>
<sequence length="487" mass="54873">MKPEKAAEIHRVSRDMVYSRGWHALQLLGRHRQEATSSGWTNETTRMKRHMKTNLPQGKRGKRADKTRRMEMEEEKDKDSTEEEGEMAVPAEYTFGEGSQAITLPRKELINVEGVLFPTSKSVLERVMDLDFVDDTKKREFIGTKQQFTQIVRKILRTLWIFGKANELTTLTLTERRYDNIPKDFGKVVKTYRGVICRLFDPITLISEDGSKHSVEIRNSPYTFGEGDASITVAGHDVVTVEGVVLPRSRNLLYQAIDLELVDDSKKRPFIGTKEEFTLKIKEIISIIGSPVCSSVLVSNLVAILVDGAPSSCRGRGLKRPPSEYQLNKYSRLITLLFDPITIVDSDGNPVEKPSESIALPPHTFGEGEQSITVPGEKLVTVEGVVLPRSCRILCKVIDLGVLKSSQKSEFNGSRRHFTRKIREIVGLFEKDIPLCNALVATLVDKTTPKRNFGTRLIRYQQLINFLLNPITIIPDESTTAVSDNEE</sequence>
<name>A0AAV5VGN5_9BILA</name>
<protein>
    <submittedName>
        <fullName evidence="2">Uncharacterized protein</fullName>
    </submittedName>
</protein>
<reference evidence="2" key="1">
    <citation type="submission" date="2023-10" db="EMBL/GenBank/DDBJ databases">
        <title>Genome assembly of Pristionchus species.</title>
        <authorList>
            <person name="Yoshida K."/>
            <person name="Sommer R.J."/>
        </authorList>
    </citation>
    <scope>NUCLEOTIDE SEQUENCE</scope>
    <source>
        <strain evidence="2">RS5133</strain>
    </source>
</reference>
<evidence type="ECO:0000313" key="2">
    <source>
        <dbReference type="EMBL" id="GMT18619.1"/>
    </source>
</evidence>
<dbReference type="AlphaFoldDB" id="A0AAV5VGN5"/>
<evidence type="ECO:0000256" key="1">
    <source>
        <dbReference type="SAM" id="MobiDB-lite"/>
    </source>
</evidence>
<feature type="non-terminal residue" evidence="2">
    <location>
        <position position="487"/>
    </location>
</feature>
<comment type="caution">
    <text evidence="2">The sequence shown here is derived from an EMBL/GenBank/DDBJ whole genome shotgun (WGS) entry which is preliminary data.</text>
</comment>
<dbReference type="Proteomes" id="UP001432322">
    <property type="component" value="Unassembled WGS sequence"/>
</dbReference>
<evidence type="ECO:0000313" key="3">
    <source>
        <dbReference type="Proteomes" id="UP001432322"/>
    </source>
</evidence>
<organism evidence="2 3">
    <name type="scientific">Pristionchus fissidentatus</name>
    <dbReference type="NCBI Taxonomy" id="1538716"/>
    <lineage>
        <taxon>Eukaryota</taxon>
        <taxon>Metazoa</taxon>
        <taxon>Ecdysozoa</taxon>
        <taxon>Nematoda</taxon>
        <taxon>Chromadorea</taxon>
        <taxon>Rhabditida</taxon>
        <taxon>Rhabditina</taxon>
        <taxon>Diplogasteromorpha</taxon>
        <taxon>Diplogasteroidea</taxon>
        <taxon>Neodiplogasteridae</taxon>
        <taxon>Pristionchus</taxon>
    </lineage>
</organism>
<gene>
    <name evidence="2" type="ORF">PFISCL1PPCAC_9916</name>
</gene>
<dbReference type="EMBL" id="BTSY01000003">
    <property type="protein sequence ID" value="GMT18619.1"/>
    <property type="molecule type" value="Genomic_DNA"/>
</dbReference>